<proteinExistence type="predicted"/>
<reference evidence="2 3" key="1">
    <citation type="journal article" date="2018" name="Nat. Ecol. Evol.">
        <title>Pezizomycetes genomes reveal the molecular basis of ectomycorrhizal truffle lifestyle.</title>
        <authorList>
            <person name="Murat C."/>
            <person name="Payen T."/>
            <person name="Noel B."/>
            <person name="Kuo A."/>
            <person name="Morin E."/>
            <person name="Chen J."/>
            <person name="Kohler A."/>
            <person name="Krizsan K."/>
            <person name="Balestrini R."/>
            <person name="Da Silva C."/>
            <person name="Montanini B."/>
            <person name="Hainaut M."/>
            <person name="Levati E."/>
            <person name="Barry K.W."/>
            <person name="Belfiori B."/>
            <person name="Cichocki N."/>
            <person name="Clum A."/>
            <person name="Dockter R.B."/>
            <person name="Fauchery L."/>
            <person name="Guy J."/>
            <person name="Iotti M."/>
            <person name="Le Tacon F."/>
            <person name="Lindquist E.A."/>
            <person name="Lipzen A."/>
            <person name="Malagnac F."/>
            <person name="Mello A."/>
            <person name="Molinier V."/>
            <person name="Miyauchi S."/>
            <person name="Poulain J."/>
            <person name="Riccioni C."/>
            <person name="Rubini A."/>
            <person name="Sitrit Y."/>
            <person name="Splivallo R."/>
            <person name="Traeger S."/>
            <person name="Wang M."/>
            <person name="Zifcakova L."/>
            <person name="Wipf D."/>
            <person name="Zambonelli A."/>
            <person name="Paolocci F."/>
            <person name="Nowrousian M."/>
            <person name="Ottonello S."/>
            <person name="Baldrian P."/>
            <person name="Spatafora J.W."/>
            <person name="Henrissat B."/>
            <person name="Nagy L.G."/>
            <person name="Aury J.M."/>
            <person name="Wincker P."/>
            <person name="Grigoriev I.V."/>
            <person name="Bonfante P."/>
            <person name="Martin F.M."/>
        </authorList>
    </citation>
    <scope>NUCLEOTIDE SEQUENCE [LARGE SCALE GENOMIC DNA]</scope>
    <source>
        <strain evidence="2 3">120613-1</strain>
    </source>
</reference>
<protein>
    <submittedName>
        <fullName evidence="2">Uncharacterized protein</fullName>
    </submittedName>
</protein>
<dbReference type="AlphaFoldDB" id="A0A3N4JLS3"/>
<evidence type="ECO:0000256" key="1">
    <source>
        <dbReference type="SAM" id="MobiDB-lite"/>
    </source>
</evidence>
<gene>
    <name evidence="2" type="ORF">L873DRAFT_1385500</name>
</gene>
<sequence>MWIYCRSDGEVVRSPSSRTPPDDSSGSAEYYSDDPTGIVVLQHTQVCSGTINPALRRWLDQGSYLFGHSSESTNSEGYIETSNGEESTASLTSMEFSEGCISDAPGFEGYPQGLILCSALLSSPEENNEV</sequence>
<name>A0A3N4JLS3_9PEZI</name>
<feature type="compositionally biased region" description="Low complexity" evidence="1">
    <location>
        <begin position="13"/>
        <end position="27"/>
    </location>
</feature>
<evidence type="ECO:0000313" key="2">
    <source>
        <dbReference type="EMBL" id="RPA94844.1"/>
    </source>
</evidence>
<organism evidence="2 3">
    <name type="scientific">Choiromyces venosus 120613-1</name>
    <dbReference type="NCBI Taxonomy" id="1336337"/>
    <lineage>
        <taxon>Eukaryota</taxon>
        <taxon>Fungi</taxon>
        <taxon>Dikarya</taxon>
        <taxon>Ascomycota</taxon>
        <taxon>Pezizomycotina</taxon>
        <taxon>Pezizomycetes</taxon>
        <taxon>Pezizales</taxon>
        <taxon>Tuberaceae</taxon>
        <taxon>Choiromyces</taxon>
    </lineage>
</organism>
<evidence type="ECO:0000313" key="3">
    <source>
        <dbReference type="Proteomes" id="UP000276215"/>
    </source>
</evidence>
<feature type="region of interest" description="Disordered" evidence="1">
    <location>
        <begin position="7"/>
        <end position="33"/>
    </location>
</feature>
<dbReference type="Proteomes" id="UP000276215">
    <property type="component" value="Unassembled WGS sequence"/>
</dbReference>
<feature type="region of interest" description="Disordered" evidence="1">
    <location>
        <begin position="70"/>
        <end position="91"/>
    </location>
</feature>
<accession>A0A3N4JLS3</accession>
<keyword evidence="3" id="KW-1185">Reference proteome</keyword>
<dbReference type="EMBL" id="ML120432">
    <property type="protein sequence ID" value="RPA94844.1"/>
    <property type="molecule type" value="Genomic_DNA"/>
</dbReference>